<dbReference type="Pfam" id="PF00293">
    <property type="entry name" value="NUDIX"/>
    <property type="match status" value="1"/>
</dbReference>
<reference evidence="4 5" key="1">
    <citation type="submission" date="2014-10" db="EMBL/GenBank/DDBJ databases">
        <title>Draft genome sequence of Actinoplanes utahensis NRRL 12052.</title>
        <authorList>
            <person name="Velasco-Bucheli B."/>
            <person name="del Cerro C."/>
            <person name="Hormigo D."/>
            <person name="Garcia J.L."/>
            <person name="Acebal C."/>
            <person name="Arroyo M."/>
            <person name="de la Mata I."/>
        </authorList>
    </citation>
    <scope>NUCLEOTIDE SEQUENCE [LARGE SCALE GENOMIC DNA]</scope>
    <source>
        <strain evidence="4 5">NRRL 12052</strain>
    </source>
</reference>
<keyword evidence="2 4" id="KW-0378">Hydrolase</keyword>
<evidence type="ECO:0000313" key="5">
    <source>
        <dbReference type="Proteomes" id="UP000054537"/>
    </source>
</evidence>
<evidence type="ECO:0000313" key="4">
    <source>
        <dbReference type="EMBL" id="KHD79301.1"/>
    </source>
</evidence>
<dbReference type="eggNOG" id="COG1051">
    <property type="taxonomic scope" value="Bacteria"/>
</dbReference>
<accession>A0A0A6UV14</accession>
<proteinExistence type="predicted"/>
<gene>
    <name evidence="4" type="ORF">MB27_00475</name>
</gene>
<comment type="caution">
    <text evidence="4">The sequence shown here is derived from an EMBL/GenBank/DDBJ whole genome shotgun (WGS) entry which is preliminary data.</text>
</comment>
<dbReference type="EMBL" id="JRTT01000001">
    <property type="protein sequence ID" value="KHD79301.1"/>
    <property type="molecule type" value="Genomic_DNA"/>
</dbReference>
<dbReference type="PANTHER" id="PTHR43046:SF2">
    <property type="entry name" value="8-OXO-DGTP DIPHOSPHATASE-RELATED"/>
    <property type="match status" value="1"/>
</dbReference>
<keyword evidence="5" id="KW-1185">Reference proteome</keyword>
<comment type="cofactor">
    <cofactor evidence="1">
        <name>Mg(2+)</name>
        <dbReference type="ChEBI" id="CHEBI:18420"/>
    </cofactor>
</comment>
<dbReference type="GO" id="GO:0016787">
    <property type="term" value="F:hydrolase activity"/>
    <property type="evidence" value="ECO:0007669"/>
    <property type="project" value="UniProtKB-KW"/>
</dbReference>
<organism evidence="4 5">
    <name type="scientific">Actinoplanes utahensis</name>
    <dbReference type="NCBI Taxonomy" id="1869"/>
    <lineage>
        <taxon>Bacteria</taxon>
        <taxon>Bacillati</taxon>
        <taxon>Actinomycetota</taxon>
        <taxon>Actinomycetes</taxon>
        <taxon>Micromonosporales</taxon>
        <taxon>Micromonosporaceae</taxon>
        <taxon>Actinoplanes</taxon>
    </lineage>
</organism>
<name>A0A0A6UV14_ACTUT</name>
<feature type="domain" description="Nudix hydrolase" evidence="3">
    <location>
        <begin position="25"/>
        <end position="156"/>
    </location>
</feature>
<evidence type="ECO:0000256" key="2">
    <source>
        <dbReference type="ARBA" id="ARBA00022801"/>
    </source>
</evidence>
<dbReference type="InterPro" id="IPR015797">
    <property type="entry name" value="NUDIX_hydrolase-like_dom_sf"/>
</dbReference>
<dbReference type="PROSITE" id="PS51462">
    <property type="entry name" value="NUDIX"/>
    <property type="match status" value="1"/>
</dbReference>
<dbReference type="AlphaFoldDB" id="A0A0A6UV14"/>
<sequence length="165" mass="18123">MSPAVPWEESYLGRLRALTGPEPVLMTIGARAVLRDDGGRVLLIQRNDNGRWALPAGTMELRQTLRDCAIREVYEETGLTAHTVTPFALYSGEHLHTNAFGATYQHVSLAVRVDSWSGDLVRVTDETLDAAFFPLDALPEDLSGSVRPTLADLGRFESGDPFRLA</sequence>
<dbReference type="Proteomes" id="UP000054537">
    <property type="component" value="Unassembled WGS sequence"/>
</dbReference>
<evidence type="ECO:0000256" key="1">
    <source>
        <dbReference type="ARBA" id="ARBA00001946"/>
    </source>
</evidence>
<dbReference type="Gene3D" id="3.90.79.10">
    <property type="entry name" value="Nucleoside Triphosphate Pyrophosphohydrolase"/>
    <property type="match status" value="1"/>
</dbReference>
<dbReference type="PANTHER" id="PTHR43046">
    <property type="entry name" value="GDP-MANNOSE MANNOSYL HYDROLASE"/>
    <property type="match status" value="1"/>
</dbReference>
<protein>
    <submittedName>
        <fullName evidence="4">NUDIX hydrolase</fullName>
    </submittedName>
</protein>
<dbReference type="STRING" id="1869.MB27_00475"/>
<dbReference type="InterPro" id="IPR000086">
    <property type="entry name" value="NUDIX_hydrolase_dom"/>
</dbReference>
<evidence type="ECO:0000259" key="3">
    <source>
        <dbReference type="PROSITE" id="PS51462"/>
    </source>
</evidence>
<dbReference type="SUPFAM" id="SSF55811">
    <property type="entry name" value="Nudix"/>
    <property type="match status" value="1"/>
</dbReference>